<evidence type="ECO:0000313" key="3">
    <source>
        <dbReference type="EMBL" id="OMO77968.1"/>
    </source>
</evidence>
<organism evidence="3 4">
    <name type="scientific">Corchorus capsularis</name>
    <name type="common">Jute</name>
    <dbReference type="NCBI Taxonomy" id="210143"/>
    <lineage>
        <taxon>Eukaryota</taxon>
        <taxon>Viridiplantae</taxon>
        <taxon>Streptophyta</taxon>
        <taxon>Embryophyta</taxon>
        <taxon>Tracheophyta</taxon>
        <taxon>Spermatophyta</taxon>
        <taxon>Magnoliopsida</taxon>
        <taxon>eudicotyledons</taxon>
        <taxon>Gunneridae</taxon>
        <taxon>Pentapetalae</taxon>
        <taxon>rosids</taxon>
        <taxon>malvids</taxon>
        <taxon>Malvales</taxon>
        <taxon>Malvaceae</taxon>
        <taxon>Grewioideae</taxon>
        <taxon>Apeibeae</taxon>
        <taxon>Corchorus</taxon>
    </lineage>
</organism>
<dbReference type="InterPro" id="IPR003307">
    <property type="entry name" value="W2_domain"/>
</dbReference>
<evidence type="ECO:0000256" key="1">
    <source>
        <dbReference type="ARBA" id="ARBA00008151"/>
    </source>
</evidence>
<dbReference type="SMART" id="SM00515">
    <property type="entry name" value="eIF5C"/>
    <property type="match status" value="1"/>
</dbReference>
<comment type="similarity">
    <text evidence="1">Belongs to the BZW family.</text>
</comment>
<dbReference type="Proteomes" id="UP000188268">
    <property type="component" value="Unassembled WGS sequence"/>
</dbReference>
<evidence type="ECO:0000259" key="2">
    <source>
        <dbReference type="PROSITE" id="PS51363"/>
    </source>
</evidence>
<dbReference type="AlphaFoldDB" id="A0A1R3I5X4"/>
<dbReference type="Gramene" id="OMO77968">
    <property type="protein sequence ID" value="OMO77968"/>
    <property type="gene ID" value="CCACVL1_14724"/>
</dbReference>
<dbReference type="Pfam" id="PF25504">
    <property type="entry name" value="HEAT_5MP1_2"/>
    <property type="match status" value="1"/>
</dbReference>
<dbReference type="SUPFAM" id="SSF48371">
    <property type="entry name" value="ARM repeat"/>
    <property type="match status" value="1"/>
</dbReference>
<reference evidence="3 4" key="1">
    <citation type="submission" date="2013-09" db="EMBL/GenBank/DDBJ databases">
        <title>Corchorus capsularis genome sequencing.</title>
        <authorList>
            <person name="Alam M."/>
            <person name="Haque M.S."/>
            <person name="Islam M.S."/>
            <person name="Emdad E.M."/>
            <person name="Islam M.M."/>
            <person name="Ahmed B."/>
            <person name="Halim A."/>
            <person name="Hossen Q.M.M."/>
            <person name="Hossain M.Z."/>
            <person name="Ahmed R."/>
            <person name="Khan M.M."/>
            <person name="Islam R."/>
            <person name="Rashid M.M."/>
            <person name="Khan S.A."/>
            <person name="Rahman M.S."/>
            <person name="Alam M."/>
        </authorList>
    </citation>
    <scope>NUCLEOTIDE SEQUENCE [LARGE SCALE GENOMIC DNA]</scope>
    <source>
        <strain evidence="4">cv. CVL-1</strain>
        <tissue evidence="3">Whole seedling</tissue>
    </source>
</reference>
<keyword evidence="4" id="KW-1185">Reference proteome</keyword>
<gene>
    <name evidence="3" type="ORF">CCACVL1_14724</name>
</gene>
<dbReference type="STRING" id="210143.A0A1R3I5X4"/>
<name>A0A1R3I5X4_COCAP</name>
<dbReference type="GO" id="GO:0005737">
    <property type="term" value="C:cytoplasm"/>
    <property type="evidence" value="ECO:0007669"/>
    <property type="project" value="TreeGrafter"/>
</dbReference>
<dbReference type="PANTHER" id="PTHR14208">
    <property type="entry name" value="BASIC LEUCINE ZIPPER AND W2 DOMAIN-CONTAINING PROTEIN"/>
    <property type="match status" value="1"/>
</dbReference>
<dbReference type="OrthoDB" id="1727522at2759"/>
<dbReference type="EMBL" id="AWWV01010639">
    <property type="protein sequence ID" value="OMO77968.1"/>
    <property type="molecule type" value="Genomic_DNA"/>
</dbReference>
<accession>A0A1R3I5X4</accession>
<dbReference type="InterPro" id="IPR016024">
    <property type="entry name" value="ARM-type_fold"/>
</dbReference>
<dbReference type="PROSITE" id="PS51363">
    <property type="entry name" value="W2"/>
    <property type="match status" value="1"/>
</dbReference>
<dbReference type="Pfam" id="PF02020">
    <property type="entry name" value="W2"/>
    <property type="match status" value="1"/>
</dbReference>
<dbReference type="GO" id="GO:0016020">
    <property type="term" value="C:membrane"/>
    <property type="evidence" value="ECO:0007669"/>
    <property type="project" value="TreeGrafter"/>
</dbReference>
<dbReference type="InterPro" id="IPR057397">
    <property type="entry name" value="HEAT_5MP1_2"/>
</dbReference>
<dbReference type="PANTHER" id="PTHR14208:SF2">
    <property type="entry name" value="PROTEIN KRASAVIETZ"/>
    <property type="match status" value="1"/>
</dbReference>
<dbReference type="InterPro" id="IPR043510">
    <property type="entry name" value="W2_5MP1/2"/>
</dbReference>
<dbReference type="CDD" id="cd11560">
    <property type="entry name" value="W2_eIF5C_like"/>
    <property type="match status" value="1"/>
</dbReference>
<sequence>MCVCFIYLLCSGTRIKTRKRNIAAPLDPAAFADAVVQIYLDNAGDLELIAKNIESSDLNFSRYGDTFFEVAFTGGRTQPGTIKPDEGERHPYSIIECEAKREAILPSVIYIQKILRRRPFLIKNLENVMRKFLQSLELFEENERKKLAIFTALAFSQKLSGLPPETVFQPLLKDNLVAKGIVLSFVTDFFKEYLVENSLEDLISLLKRGKMDDNLLDIFPSAKRSAEGFSEHFTAFKLSRIIFTLYYVTFVHTFSKAGLVPLVEYNEKKIFEVKLKEMKSALTTQIAEESDISEVIETVKQRVKDAKLPDIEIVRILWDVIMDAVQWSGKNQQQNANSALRQVKTWAKLLNSFCTSGKLELELMYKVQMQCYEDAKLMKLFPEIVRNLYDQDVLAEDTILYWFRKGTNPKGRQTFVKALEPFVNWLEEAEEEE</sequence>
<dbReference type="InterPro" id="IPR051245">
    <property type="entry name" value="eIF5-mimic_regulator"/>
</dbReference>
<comment type="caution">
    <text evidence="3">The sequence shown here is derived from an EMBL/GenBank/DDBJ whole genome shotgun (WGS) entry which is preliminary data.</text>
</comment>
<feature type="domain" description="W2" evidence="2">
    <location>
        <begin position="268"/>
        <end position="433"/>
    </location>
</feature>
<proteinExistence type="inferred from homology"/>
<protein>
    <recommendedName>
        <fullName evidence="2">W2 domain-containing protein</fullName>
    </recommendedName>
</protein>
<dbReference type="OMA" id="ELIQCIW"/>
<evidence type="ECO:0000313" key="4">
    <source>
        <dbReference type="Proteomes" id="UP000188268"/>
    </source>
</evidence>
<dbReference type="FunFam" id="1.25.40.180:FF:000028">
    <property type="entry name" value="ARM repeat superfamily protein"/>
    <property type="match status" value="1"/>
</dbReference>
<dbReference type="Gene3D" id="1.25.40.180">
    <property type="match status" value="1"/>
</dbReference>